<gene>
    <name evidence="1" type="ORF">SPELUC_LOCUS10280</name>
</gene>
<sequence>EEALNEALLNSREVCDNKKLERFIIHKDRRLKDYTDPWTVLHYLVKEILKSKGYVLYFLQPDLSKPKNSVEHYYQLI</sequence>
<evidence type="ECO:0000313" key="2">
    <source>
        <dbReference type="Proteomes" id="UP000789366"/>
    </source>
</evidence>
<organism evidence="1 2">
    <name type="scientific">Cetraspora pellucida</name>
    <dbReference type="NCBI Taxonomy" id="1433469"/>
    <lineage>
        <taxon>Eukaryota</taxon>
        <taxon>Fungi</taxon>
        <taxon>Fungi incertae sedis</taxon>
        <taxon>Mucoromycota</taxon>
        <taxon>Glomeromycotina</taxon>
        <taxon>Glomeromycetes</taxon>
        <taxon>Diversisporales</taxon>
        <taxon>Gigasporaceae</taxon>
        <taxon>Cetraspora</taxon>
    </lineage>
</organism>
<evidence type="ECO:0000313" key="1">
    <source>
        <dbReference type="EMBL" id="CAG8683338.1"/>
    </source>
</evidence>
<keyword evidence="2" id="KW-1185">Reference proteome</keyword>
<feature type="non-terminal residue" evidence="1">
    <location>
        <position position="1"/>
    </location>
</feature>
<comment type="caution">
    <text evidence="1">The sequence shown here is derived from an EMBL/GenBank/DDBJ whole genome shotgun (WGS) entry which is preliminary data.</text>
</comment>
<feature type="non-terminal residue" evidence="1">
    <location>
        <position position="77"/>
    </location>
</feature>
<accession>A0ACA9P3Y8</accession>
<protein>
    <submittedName>
        <fullName evidence="1">12532_t:CDS:1</fullName>
    </submittedName>
</protein>
<proteinExistence type="predicted"/>
<dbReference type="Proteomes" id="UP000789366">
    <property type="component" value="Unassembled WGS sequence"/>
</dbReference>
<name>A0ACA9P3Y8_9GLOM</name>
<reference evidence="1" key="1">
    <citation type="submission" date="2021-06" db="EMBL/GenBank/DDBJ databases">
        <authorList>
            <person name="Kallberg Y."/>
            <person name="Tangrot J."/>
            <person name="Rosling A."/>
        </authorList>
    </citation>
    <scope>NUCLEOTIDE SEQUENCE</scope>
    <source>
        <strain evidence="1">28 12/20/2015</strain>
    </source>
</reference>
<dbReference type="EMBL" id="CAJVPW010018768">
    <property type="protein sequence ID" value="CAG8683338.1"/>
    <property type="molecule type" value="Genomic_DNA"/>
</dbReference>